<sequence>VYANRQQFHNDEGITLIAGATKLAEQGKLQEGIGLPHPPLYYALGDFLKSVAEGAQVACSAEEGYRSTVVGIRAAQAVATGEEVEIAEADLRVG</sequence>
<dbReference type="Gene3D" id="3.30.360.10">
    <property type="entry name" value="Dihydrodipicolinate Reductase, domain 2"/>
    <property type="match status" value="1"/>
</dbReference>
<name>A0A3B1E1F7_9ZZZZ</name>
<evidence type="ECO:0000313" key="1">
    <source>
        <dbReference type="EMBL" id="VAX42824.1"/>
    </source>
</evidence>
<feature type="non-terminal residue" evidence="1">
    <location>
        <position position="1"/>
    </location>
</feature>
<dbReference type="EMBL" id="UOGK01000759">
    <property type="protein sequence ID" value="VAX42824.1"/>
    <property type="molecule type" value="Genomic_DNA"/>
</dbReference>
<protein>
    <submittedName>
        <fullName evidence="1">Uncharacterized protein</fullName>
    </submittedName>
</protein>
<accession>A0A3B1E1F7</accession>
<gene>
    <name evidence="1" type="ORF">MNBD_PLANCTO03-2327</name>
</gene>
<reference evidence="1" key="1">
    <citation type="submission" date="2018-06" db="EMBL/GenBank/DDBJ databases">
        <authorList>
            <person name="Zhirakovskaya E."/>
        </authorList>
    </citation>
    <scope>NUCLEOTIDE SEQUENCE</scope>
</reference>
<proteinExistence type="predicted"/>
<dbReference type="AlphaFoldDB" id="A0A3B1E1F7"/>
<organism evidence="1">
    <name type="scientific">hydrothermal vent metagenome</name>
    <dbReference type="NCBI Taxonomy" id="652676"/>
    <lineage>
        <taxon>unclassified sequences</taxon>
        <taxon>metagenomes</taxon>
        <taxon>ecological metagenomes</taxon>
    </lineage>
</organism>